<name>A0A3R8R6K8_STRSU</name>
<dbReference type="EMBL" id="RSDO01000016">
    <property type="protein sequence ID" value="RRR51500.1"/>
    <property type="molecule type" value="Genomic_DNA"/>
</dbReference>
<dbReference type="InterPro" id="IPR050763">
    <property type="entry name" value="ABC_transporter_ATP-binding"/>
</dbReference>
<dbReference type="AlphaFoldDB" id="A0A3R8R6K8"/>
<dbReference type="SUPFAM" id="SSF52540">
    <property type="entry name" value="P-loop containing nucleoside triphosphate hydrolases"/>
    <property type="match status" value="1"/>
</dbReference>
<dbReference type="SMART" id="SM00382">
    <property type="entry name" value="AAA"/>
    <property type="match status" value="1"/>
</dbReference>
<dbReference type="Gene3D" id="3.40.50.300">
    <property type="entry name" value="P-loop containing nucleotide triphosphate hydrolases"/>
    <property type="match status" value="1"/>
</dbReference>
<feature type="domain" description="ABC transporter" evidence="4">
    <location>
        <begin position="18"/>
        <end position="255"/>
    </location>
</feature>
<dbReference type="InterPro" id="IPR003593">
    <property type="entry name" value="AAA+_ATPase"/>
</dbReference>
<dbReference type="PANTHER" id="PTHR42711">
    <property type="entry name" value="ABC TRANSPORTER ATP-BINDING PROTEIN"/>
    <property type="match status" value="1"/>
</dbReference>
<dbReference type="InterPro" id="IPR027417">
    <property type="entry name" value="P-loop_NTPase"/>
</dbReference>
<dbReference type="Proteomes" id="UP000274117">
    <property type="component" value="Unassembled WGS sequence"/>
</dbReference>
<evidence type="ECO:0000259" key="4">
    <source>
        <dbReference type="PROSITE" id="PS50893"/>
    </source>
</evidence>
<evidence type="ECO:0000256" key="1">
    <source>
        <dbReference type="ARBA" id="ARBA00022448"/>
    </source>
</evidence>
<dbReference type="GO" id="GO:0005524">
    <property type="term" value="F:ATP binding"/>
    <property type="evidence" value="ECO:0007669"/>
    <property type="project" value="UniProtKB-KW"/>
</dbReference>
<gene>
    <name evidence="5" type="ORF">EI998_08680</name>
</gene>
<evidence type="ECO:0000313" key="5">
    <source>
        <dbReference type="EMBL" id="RRR51500.1"/>
    </source>
</evidence>
<evidence type="ECO:0000313" key="6">
    <source>
        <dbReference type="Proteomes" id="UP000274117"/>
    </source>
</evidence>
<evidence type="ECO:0000256" key="2">
    <source>
        <dbReference type="ARBA" id="ARBA00022741"/>
    </source>
</evidence>
<keyword evidence="1" id="KW-0813">Transport</keyword>
<dbReference type="PANTHER" id="PTHR42711:SF1">
    <property type="entry name" value="ABC-TRANSPORT PROTEIN, ATP-BINDING COMPONENT"/>
    <property type="match status" value="1"/>
</dbReference>
<reference evidence="5 6" key="1">
    <citation type="submission" date="2018-11" db="EMBL/GenBank/DDBJ databases">
        <authorList>
            <person name="Stevens M.J."/>
            <person name="Cernela N."/>
            <person name="Spoerry Serrano N."/>
            <person name="Schmitt S."/>
            <person name="Schrenzel J."/>
            <person name="Stephan R."/>
        </authorList>
    </citation>
    <scope>NUCLEOTIDE SEQUENCE [LARGE SCALE GENOMIC DNA]</scope>
    <source>
        <strain evidence="5 6">PP422</strain>
    </source>
</reference>
<keyword evidence="3 5" id="KW-0067">ATP-binding</keyword>
<organism evidence="5 6">
    <name type="scientific">Streptococcus suis</name>
    <dbReference type="NCBI Taxonomy" id="1307"/>
    <lineage>
        <taxon>Bacteria</taxon>
        <taxon>Bacillati</taxon>
        <taxon>Bacillota</taxon>
        <taxon>Bacilli</taxon>
        <taxon>Lactobacillales</taxon>
        <taxon>Streptococcaceae</taxon>
        <taxon>Streptococcus</taxon>
    </lineage>
</organism>
<protein>
    <submittedName>
        <fullName evidence="5">ATP-binding cassette domain-containing protein</fullName>
    </submittedName>
</protein>
<comment type="caution">
    <text evidence="5">The sequence shown here is derived from an EMBL/GenBank/DDBJ whole genome shotgun (WGS) entry which is preliminary data.</text>
</comment>
<evidence type="ECO:0000256" key="3">
    <source>
        <dbReference type="ARBA" id="ARBA00022840"/>
    </source>
</evidence>
<sequence>MIEAQHLSKTYYVVDKEVGLKGSIKAFFKPKKKTIQAVQDISLSIQKGEIVGYIGSNGSGKSTTIKMLTGVLHADEGTVTINGLVPKDNRKAVNKQIGVLFGQKSHLDWNLPVQESFILHAKIYDVPEAVFQERLACLIDLLDLADIMKQSIRNLSLGQRVRCEFAAIFLHQPSVVFLDEPTIGLDASVKETIRSFIRYMNEEHGTTFLITSHDMKDIETLCERIFIIDKGKKVYDGSLSQLKERFSQIKTISFSTEHPLTKDIQAAGLEFDRKDDYHFDIHYQANQWTSAQVITLVFEQIEVDDVTMKELEIESIVRQIYEEGIHA</sequence>
<reference evidence="5 6" key="2">
    <citation type="submission" date="2018-12" db="EMBL/GenBank/DDBJ databases">
        <title>Whole-genome sequences of fifteen clinical Streptococcus suis strains isolated from pigs between 2006 and 2018.</title>
        <authorList>
            <person name="Stevens M.J.A."/>
            <person name="Cernela N."/>
            <person name="Spoerry Serrano N."/>
            <person name="Schmitt S."/>
            <person name="Schrenzel J."/>
            <person name="Stephan R."/>
        </authorList>
    </citation>
    <scope>NUCLEOTIDE SEQUENCE [LARGE SCALE GENOMIC DNA]</scope>
    <source>
        <strain evidence="5 6">PP422</strain>
    </source>
</reference>
<keyword evidence="2" id="KW-0547">Nucleotide-binding</keyword>
<dbReference type="InterPro" id="IPR003439">
    <property type="entry name" value="ABC_transporter-like_ATP-bd"/>
</dbReference>
<dbReference type="PROSITE" id="PS50893">
    <property type="entry name" value="ABC_TRANSPORTER_2"/>
    <property type="match status" value="1"/>
</dbReference>
<dbReference type="GO" id="GO:0016887">
    <property type="term" value="F:ATP hydrolysis activity"/>
    <property type="evidence" value="ECO:0007669"/>
    <property type="project" value="InterPro"/>
</dbReference>
<proteinExistence type="predicted"/>
<dbReference type="Pfam" id="PF00005">
    <property type="entry name" value="ABC_tran"/>
    <property type="match status" value="1"/>
</dbReference>
<accession>A0A3R8R6K8</accession>